<feature type="region of interest" description="Disordered" evidence="8">
    <location>
        <begin position="527"/>
        <end position="551"/>
    </location>
</feature>
<name>A0A163J0H8_ABSGL</name>
<proteinExistence type="inferred from homology"/>
<dbReference type="STRING" id="4829.A0A163J0H8"/>
<organism evidence="9">
    <name type="scientific">Absidia glauca</name>
    <name type="common">Pin mould</name>
    <dbReference type="NCBI Taxonomy" id="4829"/>
    <lineage>
        <taxon>Eukaryota</taxon>
        <taxon>Fungi</taxon>
        <taxon>Fungi incertae sedis</taxon>
        <taxon>Mucoromycota</taxon>
        <taxon>Mucoromycotina</taxon>
        <taxon>Mucoromycetes</taxon>
        <taxon>Mucorales</taxon>
        <taxon>Cunninghamellaceae</taxon>
        <taxon>Absidia</taxon>
    </lineage>
</organism>
<comment type="caution">
    <text evidence="7">Lacks conserved residue(s) required for the propagation of feature annotation.</text>
</comment>
<sequence>MNTVGSFYNRQETYPYYQLPFCRGKGEIEHRHETLGEALQGLDLVNSGIPIRYLQPVEQQVICKTYLDQEKTAAFVRAIYQQYWFTMFIDDLPINAPVGDVADIGEGGVRAPLYLHKAFTIEYNKDRIISVSLEQQNVIDLHAQSPTELTFTYSVAWKPSETLFKDRFDRLLESSFFEHKVHWLSICSSFMMVLFLTGMVSIILLRTVKRDFSRYDQEEEGLDDFDRDLGDEGYGWKQVHGDVFRQPPRLMLMSAFIGIGSQMAVMGLIMIVYIILGQSYSERATIMTASIGVYVLTATVSGYTSAKFYATYGGKDWVRNVILTAILLPVAGVLIGGYINTLAIYYSSSRAVPFMALFSVIALWLLVVFPLTILGAIVARRWSGTNAHLEFPTRVNPIPRPIPEKLWYQEPFAIAALGGLLPFASIFIEMYFIFTSFWTYKIYYVYGFMFLVFLILLVVSACVSIVSTYFLLNSEDHRCLCYSFVGIGSASCHAHPPHFTSICMPPTITSPRQTSHYERRLQKTNGDEQTIRYDDDDDDDNDDNDDDDDSTTAIDRRLRLF</sequence>
<reference evidence="9" key="1">
    <citation type="submission" date="2016-04" db="EMBL/GenBank/DDBJ databases">
        <authorList>
            <person name="Evans L.H."/>
            <person name="Alamgir A."/>
            <person name="Owens N."/>
            <person name="Weber N.D."/>
            <person name="Virtaneva K."/>
            <person name="Barbian K."/>
            <person name="Babar A."/>
            <person name="Rosenke K."/>
        </authorList>
    </citation>
    <scope>NUCLEOTIDE SEQUENCE [LARGE SCALE GENOMIC DNA]</scope>
    <source>
        <strain evidence="9">CBS 101.48</strain>
    </source>
</reference>
<feature type="transmembrane region" description="Helical" evidence="7">
    <location>
        <begin position="446"/>
        <end position="472"/>
    </location>
</feature>
<dbReference type="PANTHER" id="PTHR10766:SF41">
    <property type="entry name" value="TRANSMEMBRANE 9 SUPERFAMILY MEMBER 3"/>
    <property type="match status" value="1"/>
</dbReference>
<dbReference type="OMA" id="XVAVCCI"/>
<gene>
    <name evidence="9" type="primary">ABSGL_04385.1 scaffold 5409</name>
</gene>
<evidence type="ECO:0000256" key="8">
    <source>
        <dbReference type="SAM" id="MobiDB-lite"/>
    </source>
</evidence>
<evidence type="ECO:0000313" key="10">
    <source>
        <dbReference type="Proteomes" id="UP000078561"/>
    </source>
</evidence>
<comment type="subcellular location">
    <subcellularLocation>
        <location evidence="1">Membrane</location>
        <topology evidence="1">Multi-pass membrane protein</topology>
    </subcellularLocation>
</comment>
<evidence type="ECO:0000256" key="3">
    <source>
        <dbReference type="ARBA" id="ARBA00022692"/>
    </source>
</evidence>
<dbReference type="OrthoDB" id="1666796at2759"/>
<comment type="similarity">
    <text evidence="2 7">Belongs to the nonaspanin (TM9SF) (TC 9.A.2) family.</text>
</comment>
<keyword evidence="6 7" id="KW-0472">Membrane</keyword>
<keyword evidence="5 7" id="KW-1133">Transmembrane helix</keyword>
<keyword evidence="4" id="KW-0732">Signal</keyword>
<evidence type="ECO:0000313" key="9">
    <source>
        <dbReference type="EMBL" id="SAL98820.1"/>
    </source>
</evidence>
<dbReference type="PANTHER" id="PTHR10766">
    <property type="entry name" value="TRANSMEMBRANE 9 SUPERFAMILY PROTEIN"/>
    <property type="match status" value="1"/>
</dbReference>
<dbReference type="Pfam" id="PF02990">
    <property type="entry name" value="EMP70"/>
    <property type="match status" value="1"/>
</dbReference>
<feature type="compositionally biased region" description="Acidic residues" evidence="8">
    <location>
        <begin position="534"/>
        <end position="550"/>
    </location>
</feature>
<evidence type="ECO:0000256" key="5">
    <source>
        <dbReference type="ARBA" id="ARBA00022989"/>
    </source>
</evidence>
<feature type="transmembrane region" description="Helical" evidence="7">
    <location>
        <begin position="288"/>
        <end position="309"/>
    </location>
</feature>
<dbReference type="Proteomes" id="UP000078561">
    <property type="component" value="Unassembled WGS sequence"/>
</dbReference>
<dbReference type="GO" id="GO:0072657">
    <property type="term" value="P:protein localization to membrane"/>
    <property type="evidence" value="ECO:0007669"/>
    <property type="project" value="TreeGrafter"/>
</dbReference>
<feature type="transmembrane region" description="Helical" evidence="7">
    <location>
        <begin position="321"/>
        <end position="346"/>
    </location>
</feature>
<feature type="transmembrane region" description="Helical" evidence="7">
    <location>
        <begin position="250"/>
        <end position="276"/>
    </location>
</feature>
<keyword evidence="3 7" id="KW-0812">Transmembrane</keyword>
<evidence type="ECO:0000256" key="1">
    <source>
        <dbReference type="ARBA" id="ARBA00004141"/>
    </source>
</evidence>
<keyword evidence="10" id="KW-1185">Reference proteome</keyword>
<dbReference type="GO" id="GO:0016020">
    <property type="term" value="C:membrane"/>
    <property type="evidence" value="ECO:0007669"/>
    <property type="project" value="UniProtKB-SubCell"/>
</dbReference>
<dbReference type="InterPro" id="IPR004240">
    <property type="entry name" value="EMP70"/>
</dbReference>
<feature type="transmembrane region" description="Helical" evidence="7">
    <location>
        <begin position="183"/>
        <end position="205"/>
    </location>
</feature>
<evidence type="ECO:0000256" key="2">
    <source>
        <dbReference type="ARBA" id="ARBA00005227"/>
    </source>
</evidence>
<evidence type="ECO:0000256" key="6">
    <source>
        <dbReference type="ARBA" id="ARBA00023136"/>
    </source>
</evidence>
<dbReference type="InParanoid" id="A0A163J0H8"/>
<dbReference type="AlphaFoldDB" id="A0A163J0H8"/>
<dbReference type="EMBL" id="LT552359">
    <property type="protein sequence ID" value="SAL98820.1"/>
    <property type="molecule type" value="Genomic_DNA"/>
</dbReference>
<feature type="transmembrane region" description="Helical" evidence="7">
    <location>
        <begin position="412"/>
        <end position="434"/>
    </location>
</feature>
<feature type="transmembrane region" description="Helical" evidence="7">
    <location>
        <begin position="352"/>
        <end position="379"/>
    </location>
</feature>
<evidence type="ECO:0000256" key="4">
    <source>
        <dbReference type="ARBA" id="ARBA00022729"/>
    </source>
</evidence>
<accession>A0A163J0H8</accession>
<evidence type="ECO:0000256" key="7">
    <source>
        <dbReference type="RuleBase" id="RU363079"/>
    </source>
</evidence>
<protein>
    <recommendedName>
        <fullName evidence="7">Transmembrane 9 superfamily member</fullName>
    </recommendedName>
</protein>